<dbReference type="Proteomes" id="UP000649826">
    <property type="component" value="Unassembled WGS sequence"/>
</dbReference>
<dbReference type="RefSeq" id="WP_019162758.1">
    <property type="nucleotide sequence ID" value="NZ_JACOQG010000008.1"/>
</dbReference>
<evidence type="ECO:0000256" key="2">
    <source>
        <dbReference type="ARBA" id="ARBA00022801"/>
    </source>
</evidence>
<feature type="domain" description="NodB homology" evidence="4">
    <location>
        <begin position="47"/>
        <end position="221"/>
    </location>
</feature>
<dbReference type="PROSITE" id="PS51677">
    <property type="entry name" value="NODB"/>
    <property type="match status" value="1"/>
</dbReference>
<evidence type="ECO:0000256" key="1">
    <source>
        <dbReference type="ARBA" id="ARBA00022723"/>
    </source>
</evidence>
<dbReference type="InterPro" id="IPR011330">
    <property type="entry name" value="Glyco_hydro/deAcase_b/a-brl"/>
</dbReference>
<keyword evidence="3" id="KW-1133">Transmembrane helix</keyword>
<comment type="caution">
    <text evidence="5">The sequence shown here is derived from an EMBL/GenBank/DDBJ whole genome shotgun (WGS) entry which is preliminary data.</text>
</comment>
<dbReference type="SUPFAM" id="SSF88713">
    <property type="entry name" value="Glycoside hydrolase/deacetylase"/>
    <property type="match status" value="1"/>
</dbReference>
<dbReference type="CDD" id="cd10954">
    <property type="entry name" value="CE4_CtAXE_like"/>
    <property type="match status" value="1"/>
</dbReference>
<feature type="transmembrane region" description="Helical" evidence="3">
    <location>
        <begin position="7"/>
        <end position="26"/>
    </location>
</feature>
<dbReference type="InterPro" id="IPR050248">
    <property type="entry name" value="Polysacc_deacetylase_ArnD"/>
</dbReference>
<keyword evidence="3" id="KW-0812">Transmembrane</keyword>
<name>A0ABR7IHH3_9FIRM</name>
<dbReference type="PANTHER" id="PTHR10587">
    <property type="entry name" value="GLYCOSYL TRANSFERASE-RELATED"/>
    <property type="match status" value="1"/>
</dbReference>
<keyword evidence="2" id="KW-0378">Hydrolase</keyword>
<gene>
    <name evidence="5" type="ORF">H8Z82_07250</name>
</gene>
<accession>A0ABR7IHH3</accession>
<sequence length="229" mass="26146">MKIHRFLFWIIPVFLCIFLLICHFYTTTENSLNQTAGRTSVTKEEAPRVALTFDDGPNAKYTPLLLEGLRKRNIHATFFLLGENIPKNEELLLRMQKDGHLIGCHTWSHVQLDKISPSGASREILKTNSLIYHITGTYPTCLRPPYGAWKKDLELPVTMLPVFWDVDTLDWQSQNPESILDIVRQNVQDGSIILMHDSYDSSVRAALAITDELTEKGYDFVTADQLLDP</sequence>
<dbReference type="PANTHER" id="PTHR10587:SF133">
    <property type="entry name" value="CHITIN DEACETYLASE 1-RELATED"/>
    <property type="match status" value="1"/>
</dbReference>
<reference evidence="5 6" key="1">
    <citation type="submission" date="2020-08" db="EMBL/GenBank/DDBJ databases">
        <title>Genome public.</title>
        <authorList>
            <person name="Liu C."/>
            <person name="Sun Q."/>
        </authorList>
    </citation>
    <scope>NUCLEOTIDE SEQUENCE [LARGE SCALE GENOMIC DNA]</scope>
    <source>
        <strain evidence="5 6">M29</strain>
    </source>
</reference>
<protein>
    <submittedName>
        <fullName evidence="5">Polysaccharide deacetylase family protein</fullName>
    </submittedName>
</protein>
<organism evidence="5 6">
    <name type="scientific">Blautia difficilis</name>
    <dbReference type="NCBI Taxonomy" id="2763027"/>
    <lineage>
        <taxon>Bacteria</taxon>
        <taxon>Bacillati</taxon>
        <taxon>Bacillota</taxon>
        <taxon>Clostridia</taxon>
        <taxon>Lachnospirales</taxon>
        <taxon>Lachnospiraceae</taxon>
        <taxon>Blautia</taxon>
    </lineage>
</organism>
<evidence type="ECO:0000256" key="3">
    <source>
        <dbReference type="SAM" id="Phobius"/>
    </source>
</evidence>
<dbReference type="Pfam" id="PF01522">
    <property type="entry name" value="Polysacc_deac_1"/>
    <property type="match status" value="1"/>
</dbReference>
<keyword evidence="3" id="KW-0472">Membrane</keyword>
<evidence type="ECO:0000259" key="4">
    <source>
        <dbReference type="PROSITE" id="PS51677"/>
    </source>
</evidence>
<evidence type="ECO:0000313" key="5">
    <source>
        <dbReference type="EMBL" id="MBC5779459.1"/>
    </source>
</evidence>
<proteinExistence type="predicted"/>
<keyword evidence="1" id="KW-0479">Metal-binding</keyword>
<dbReference type="EMBL" id="JACOQG010000008">
    <property type="protein sequence ID" value="MBC5779459.1"/>
    <property type="molecule type" value="Genomic_DNA"/>
</dbReference>
<evidence type="ECO:0000313" key="6">
    <source>
        <dbReference type="Proteomes" id="UP000649826"/>
    </source>
</evidence>
<dbReference type="InterPro" id="IPR002509">
    <property type="entry name" value="NODB_dom"/>
</dbReference>
<dbReference type="Gene3D" id="3.20.20.370">
    <property type="entry name" value="Glycoside hydrolase/deacetylase"/>
    <property type="match status" value="1"/>
</dbReference>
<keyword evidence="6" id="KW-1185">Reference proteome</keyword>